<dbReference type="InterPro" id="IPR011990">
    <property type="entry name" value="TPR-like_helical_dom_sf"/>
</dbReference>
<dbReference type="PANTHER" id="PTHR47447:SF15">
    <property type="entry name" value="OS02G0120000 PROTEIN"/>
    <property type="match status" value="1"/>
</dbReference>
<dbReference type="NCBIfam" id="TIGR00756">
    <property type="entry name" value="PPR"/>
    <property type="match status" value="1"/>
</dbReference>
<dbReference type="Pfam" id="PF01535">
    <property type="entry name" value="PPR"/>
    <property type="match status" value="2"/>
</dbReference>
<dbReference type="InterPro" id="IPR002625">
    <property type="entry name" value="Smr_dom"/>
</dbReference>
<dbReference type="EMBL" id="GDJX01003917">
    <property type="protein sequence ID" value="JAT64019.1"/>
    <property type="molecule type" value="Transcribed_RNA"/>
</dbReference>
<name>A0A1D1ZAT3_9ARAE</name>
<keyword evidence="2" id="KW-0677">Repeat</keyword>
<evidence type="ECO:0000256" key="3">
    <source>
        <dbReference type="PROSITE-ProRule" id="PRU00708"/>
    </source>
</evidence>
<dbReference type="AlphaFoldDB" id="A0A1D1ZAT3"/>
<dbReference type="InterPro" id="IPR002885">
    <property type="entry name" value="PPR_rpt"/>
</dbReference>
<evidence type="ECO:0000256" key="2">
    <source>
        <dbReference type="ARBA" id="ARBA00022737"/>
    </source>
</evidence>
<evidence type="ECO:0000313" key="5">
    <source>
        <dbReference type="EMBL" id="JAT64019.1"/>
    </source>
</evidence>
<dbReference type="PANTHER" id="PTHR47447">
    <property type="entry name" value="OS03G0856100 PROTEIN"/>
    <property type="match status" value="1"/>
</dbReference>
<comment type="similarity">
    <text evidence="1">Belongs to the PPR family. P subfamily.</text>
</comment>
<feature type="repeat" description="PPR" evidence="3">
    <location>
        <begin position="216"/>
        <end position="250"/>
    </location>
</feature>
<evidence type="ECO:0000256" key="1">
    <source>
        <dbReference type="ARBA" id="ARBA00007626"/>
    </source>
</evidence>
<feature type="domain" description="Smr" evidence="4">
    <location>
        <begin position="353"/>
        <end position="443"/>
    </location>
</feature>
<dbReference type="SMART" id="SM00463">
    <property type="entry name" value="SMR"/>
    <property type="match status" value="1"/>
</dbReference>
<evidence type="ECO:0000259" key="4">
    <source>
        <dbReference type="SMART" id="SM00463"/>
    </source>
</evidence>
<dbReference type="Gene3D" id="1.25.40.10">
    <property type="entry name" value="Tetratricopeptide repeat domain"/>
    <property type="match status" value="1"/>
</dbReference>
<reference evidence="5" key="1">
    <citation type="submission" date="2015-07" db="EMBL/GenBank/DDBJ databases">
        <title>Transcriptome Assembly of Anthurium amnicola.</title>
        <authorList>
            <person name="Suzuki J."/>
        </authorList>
    </citation>
    <scope>NUCLEOTIDE SEQUENCE</scope>
</reference>
<dbReference type="PROSITE" id="PS51375">
    <property type="entry name" value="PPR"/>
    <property type="match status" value="2"/>
</dbReference>
<protein>
    <submittedName>
        <fullName evidence="5">Pentatricopeptide repeat-containing protein At2g17033</fullName>
    </submittedName>
</protein>
<gene>
    <name evidence="5" type="primary">At2g17033_0</name>
    <name evidence="5" type="ORF">g.97516</name>
</gene>
<organism evidence="5">
    <name type="scientific">Anthurium amnicola</name>
    <dbReference type="NCBI Taxonomy" id="1678845"/>
    <lineage>
        <taxon>Eukaryota</taxon>
        <taxon>Viridiplantae</taxon>
        <taxon>Streptophyta</taxon>
        <taxon>Embryophyta</taxon>
        <taxon>Tracheophyta</taxon>
        <taxon>Spermatophyta</taxon>
        <taxon>Magnoliopsida</taxon>
        <taxon>Liliopsida</taxon>
        <taxon>Araceae</taxon>
        <taxon>Pothoideae</taxon>
        <taxon>Potheae</taxon>
        <taxon>Anthurium</taxon>
    </lineage>
</organism>
<dbReference type="SUPFAM" id="SSF160443">
    <property type="entry name" value="SMR domain-like"/>
    <property type="match status" value="1"/>
</dbReference>
<dbReference type="Gene3D" id="3.30.1370.110">
    <property type="match status" value="1"/>
</dbReference>
<proteinExistence type="inferred from homology"/>
<dbReference type="InterPro" id="IPR036063">
    <property type="entry name" value="Smr_dom_sf"/>
</dbReference>
<feature type="repeat" description="PPR" evidence="3">
    <location>
        <begin position="181"/>
        <end position="215"/>
    </location>
</feature>
<accession>A0A1D1ZAT3</accession>
<sequence length="455" mass="49645">MAMAAVAAAAFPPYAPPSVHHRRPRRASPVSTAGGRKHAERLLSSLVSVPDGKDPAAAADRLVRQFLASSSKAAALRTLSYLLSDEPSSSSPASHHLALPMYRRLRGAPWFRWNPELAAAAVPLLGELEAEAVVAEAGSRLEPRELGLFYGDLIESYARHGVREKVFETRERLQALQLPVGKGRYEPMIRALCLLGLPGEAEEMVEEMGVSGLKPSPFEYRLVLQAYGRMGLLAEMRRVLAAMRASGWEVDTLCANTVLSCYGGCGELAEMVTWLGQMRGSAVPFSIRTYNSALNSCPRLCSMLRSPQALPLSLERLVEELQEGGCAPLEALLVRELVGSDVLLQTLEWSPSEGRLDLHGCHLGSVLVIMLQWVDEMKARLLSVGAEGKDAPLEISIICGSGKHSSIRGESPVKRLVCEVMFRMKSPLRVDRKNVGRLVAQGTAVRDWLVKMEGF</sequence>